<evidence type="ECO:0000256" key="2">
    <source>
        <dbReference type="ARBA" id="ARBA00009533"/>
    </source>
</evidence>
<dbReference type="GO" id="GO:0030170">
    <property type="term" value="F:pyridoxal phosphate binding"/>
    <property type="evidence" value="ECO:0007669"/>
    <property type="project" value="InterPro"/>
</dbReference>
<dbReference type="Gene3D" id="3.90.1150.10">
    <property type="entry name" value="Aspartate Aminotransferase, domain 1"/>
    <property type="match status" value="1"/>
</dbReference>
<keyword evidence="5 7" id="KW-0456">Lyase</keyword>
<dbReference type="KEGG" id="fmr:Fuma_00547"/>
<dbReference type="Proteomes" id="UP000187735">
    <property type="component" value="Chromosome"/>
</dbReference>
<accession>A0A1P8WA74</accession>
<sequence>MSPLEPTAAEMQALTQQVLDLVVANIDGLDGGPVSLNSPSAELLADLSTAPPESATELAPLLELITRAAQQSYQSAGPGYLAYVPGGGIFTSALAGFLGTALNRYTGKVTSAPALVAMEQSVLRWMCDLFGFPDDAQALLTPGGSMANSIALTTARTLYAEGQVDRATVYIGEHAHGSITKAARAAGLGRDHVRTIRSTPDLRLDVEHLKTRLNEDRDAGLVPVCVFAAAGTTNTGTIDRLADIAAIAREFGVWFHVDGAYGGLFQLTARGRQRLSGIELAASITLDPHKSLFVPLGTGAIVVRSKEALRKTYSEEADYMQDLNQHAADHASDLPDFDSLSPELSRDFRGLRLWLPLHLHGVDAFRQQLDEKMDLALKVWKTLRADDRLDVPWSPDLTVVVFRLKDDDDADQLAFLKRINDSQRILLSSTRINGDVYLRMAILSFRTHADRILEALEIIRAAVEA</sequence>
<dbReference type="EC" id="4.1.1.86" evidence="8"/>
<dbReference type="PANTHER" id="PTHR11999">
    <property type="entry name" value="GROUP II PYRIDOXAL-5-PHOSPHATE DECARBOXYLASE"/>
    <property type="match status" value="1"/>
</dbReference>
<evidence type="ECO:0000256" key="4">
    <source>
        <dbReference type="ARBA" id="ARBA00022898"/>
    </source>
</evidence>
<dbReference type="InterPro" id="IPR015424">
    <property type="entry name" value="PyrdxlP-dep_Trfase"/>
</dbReference>
<dbReference type="EMBL" id="CP017641">
    <property type="protein sequence ID" value="APZ90963.1"/>
    <property type="molecule type" value="Genomic_DNA"/>
</dbReference>
<dbReference type="GO" id="GO:0005737">
    <property type="term" value="C:cytoplasm"/>
    <property type="evidence" value="ECO:0007669"/>
    <property type="project" value="TreeGrafter"/>
</dbReference>
<keyword evidence="9" id="KW-1185">Reference proteome</keyword>
<evidence type="ECO:0000256" key="5">
    <source>
        <dbReference type="ARBA" id="ARBA00023239"/>
    </source>
</evidence>
<evidence type="ECO:0000256" key="3">
    <source>
        <dbReference type="ARBA" id="ARBA00022793"/>
    </source>
</evidence>
<dbReference type="PANTHER" id="PTHR11999:SF70">
    <property type="entry name" value="MIP05841P"/>
    <property type="match status" value="1"/>
</dbReference>
<dbReference type="GO" id="GO:0006520">
    <property type="term" value="P:amino acid metabolic process"/>
    <property type="evidence" value="ECO:0007669"/>
    <property type="project" value="InterPro"/>
</dbReference>
<comment type="cofactor">
    <cofactor evidence="1 6 7">
        <name>pyridoxal 5'-phosphate</name>
        <dbReference type="ChEBI" id="CHEBI:597326"/>
    </cofactor>
</comment>
<evidence type="ECO:0000313" key="8">
    <source>
        <dbReference type="EMBL" id="APZ90963.1"/>
    </source>
</evidence>
<evidence type="ECO:0000256" key="7">
    <source>
        <dbReference type="RuleBase" id="RU000382"/>
    </source>
</evidence>
<reference evidence="8 9" key="1">
    <citation type="journal article" date="2016" name="Front. Microbiol.">
        <title>Fuerstia marisgermanicae gen. nov., sp. nov., an Unusual Member of the Phylum Planctomycetes from the German Wadden Sea.</title>
        <authorList>
            <person name="Kohn T."/>
            <person name="Heuer A."/>
            <person name="Jogler M."/>
            <person name="Vollmers J."/>
            <person name="Boedeker C."/>
            <person name="Bunk B."/>
            <person name="Rast P."/>
            <person name="Borchert D."/>
            <person name="Glockner I."/>
            <person name="Freese H.M."/>
            <person name="Klenk H.P."/>
            <person name="Overmann J."/>
            <person name="Kaster A.K."/>
            <person name="Rohde M."/>
            <person name="Wiegand S."/>
            <person name="Jogler C."/>
        </authorList>
    </citation>
    <scope>NUCLEOTIDE SEQUENCE [LARGE SCALE GENOMIC DNA]</scope>
    <source>
        <strain evidence="8 9">NH11</strain>
    </source>
</reference>
<dbReference type="InterPro" id="IPR002129">
    <property type="entry name" value="PyrdxlP-dep_de-COase"/>
</dbReference>
<evidence type="ECO:0000256" key="6">
    <source>
        <dbReference type="PIRSR" id="PIRSR602129-50"/>
    </source>
</evidence>
<dbReference type="GO" id="GO:0019752">
    <property type="term" value="P:carboxylic acid metabolic process"/>
    <property type="evidence" value="ECO:0007669"/>
    <property type="project" value="InterPro"/>
</dbReference>
<evidence type="ECO:0000256" key="1">
    <source>
        <dbReference type="ARBA" id="ARBA00001933"/>
    </source>
</evidence>
<dbReference type="InterPro" id="IPR010977">
    <property type="entry name" value="Aromatic_deC"/>
</dbReference>
<keyword evidence="4 6" id="KW-0663">Pyridoxal phosphate</keyword>
<protein>
    <submittedName>
        <fullName evidence="8">L-2,4-diaminobutyrate decarboxylase</fullName>
        <ecNumber evidence="8">4.1.1.86</ecNumber>
    </submittedName>
</protein>
<dbReference type="AlphaFoldDB" id="A0A1P8WA74"/>
<evidence type="ECO:0000313" key="9">
    <source>
        <dbReference type="Proteomes" id="UP000187735"/>
    </source>
</evidence>
<dbReference type="Gene3D" id="3.40.640.10">
    <property type="entry name" value="Type I PLP-dependent aspartate aminotransferase-like (Major domain)"/>
    <property type="match status" value="1"/>
</dbReference>
<dbReference type="InterPro" id="IPR015422">
    <property type="entry name" value="PyrdxlP-dep_Trfase_small"/>
</dbReference>
<organism evidence="8 9">
    <name type="scientific">Fuerstiella marisgermanici</name>
    <dbReference type="NCBI Taxonomy" id="1891926"/>
    <lineage>
        <taxon>Bacteria</taxon>
        <taxon>Pseudomonadati</taxon>
        <taxon>Planctomycetota</taxon>
        <taxon>Planctomycetia</taxon>
        <taxon>Planctomycetales</taxon>
        <taxon>Planctomycetaceae</taxon>
        <taxon>Fuerstiella</taxon>
    </lineage>
</organism>
<dbReference type="PRINTS" id="PR00800">
    <property type="entry name" value="YHDCRBOXLASE"/>
</dbReference>
<proteinExistence type="inferred from homology"/>
<dbReference type="Pfam" id="PF00282">
    <property type="entry name" value="Pyridoxal_deC"/>
    <property type="match status" value="1"/>
</dbReference>
<dbReference type="InterPro" id="IPR015421">
    <property type="entry name" value="PyrdxlP-dep_Trfase_major"/>
</dbReference>
<feature type="modified residue" description="N6-(pyridoxal phosphate)lysine" evidence="6">
    <location>
        <position position="290"/>
    </location>
</feature>
<gene>
    <name evidence="8" type="primary">ddc</name>
    <name evidence="8" type="ORF">Fuma_00547</name>
</gene>
<dbReference type="Gene3D" id="3.90.1150.170">
    <property type="match status" value="1"/>
</dbReference>
<dbReference type="SUPFAM" id="SSF53383">
    <property type="entry name" value="PLP-dependent transferases"/>
    <property type="match status" value="1"/>
</dbReference>
<name>A0A1P8WA74_9PLAN</name>
<dbReference type="STRING" id="1891926.Fuma_00547"/>
<dbReference type="GO" id="GO:0033983">
    <property type="term" value="F:diaminobutyrate decarboxylase activity"/>
    <property type="evidence" value="ECO:0007669"/>
    <property type="project" value="UniProtKB-EC"/>
</dbReference>
<comment type="similarity">
    <text evidence="2 7">Belongs to the group II decarboxylase family.</text>
</comment>
<keyword evidence="3" id="KW-0210">Decarboxylase</keyword>